<evidence type="ECO:0000313" key="2">
    <source>
        <dbReference type="EMBL" id="MBO8429155.1"/>
    </source>
</evidence>
<comment type="caution">
    <text evidence="2">The sequence shown here is derived from an EMBL/GenBank/DDBJ whole genome shotgun (WGS) entry which is preliminary data.</text>
</comment>
<evidence type="ECO:0000256" key="1">
    <source>
        <dbReference type="SAM" id="SignalP"/>
    </source>
</evidence>
<gene>
    <name evidence="2" type="ORF">IAC68_04395</name>
</gene>
<sequence length="194" mass="21754">MVRGNFFISFLASVAFVSSIVSCAPQARYVEFEERVPAEFDLPVGGREIAIFTVKEHFDSTFTTGIMGGFMAKLAEDRSVGLDRIRNYLVSDPDYARDSAILRRILTERGAGLNFVISDAVMEEPVRKTDSYYEVMVIPYSARLGVYDSLSNCIFENVFADSIFIKSFRYGGEKIGEAEEYMAEISFEMGETLA</sequence>
<dbReference type="AlphaFoldDB" id="A0A9D9GVX3"/>
<name>A0A9D9GVX3_9BACT</name>
<dbReference type="EMBL" id="JADINB010000097">
    <property type="protein sequence ID" value="MBO8429155.1"/>
    <property type="molecule type" value="Genomic_DNA"/>
</dbReference>
<organism evidence="2 3">
    <name type="scientific">Candidatus Egerieousia excrementavium</name>
    <dbReference type="NCBI Taxonomy" id="2840778"/>
    <lineage>
        <taxon>Bacteria</taxon>
        <taxon>Pseudomonadati</taxon>
        <taxon>Bacteroidota</taxon>
        <taxon>Bacteroidia</taxon>
        <taxon>Bacteroidales</taxon>
        <taxon>Candidatus Egerieousia</taxon>
    </lineage>
</organism>
<protein>
    <submittedName>
        <fullName evidence="2">Uncharacterized protein</fullName>
    </submittedName>
</protein>
<proteinExistence type="predicted"/>
<feature type="signal peptide" evidence="1">
    <location>
        <begin position="1"/>
        <end position="23"/>
    </location>
</feature>
<feature type="non-terminal residue" evidence="2">
    <location>
        <position position="194"/>
    </location>
</feature>
<feature type="chain" id="PRO_5039368996" evidence="1">
    <location>
        <begin position="24"/>
        <end position="194"/>
    </location>
</feature>
<reference evidence="2" key="1">
    <citation type="submission" date="2020-10" db="EMBL/GenBank/DDBJ databases">
        <authorList>
            <person name="Gilroy R."/>
        </authorList>
    </citation>
    <scope>NUCLEOTIDE SEQUENCE</scope>
    <source>
        <strain evidence="2">15467</strain>
    </source>
</reference>
<evidence type="ECO:0000313" key="3">
    <source>
        <dbReference type="Proteomes" id="UP000823635"/>
    </source>
</evidence>
<accession>A0A9D9GVX3</accession>
<dbReference type="Proteomes" id="UP000823635">
    <property type="component" value="Unassembled WGS sequence"/>
</dbReference>
<reference evidence="2" key="2">
    <citation type="journal article" date="2021" name="PeerJ">
        <title>Extensive microbial diversity within the chicken gut microbiome revealed by metagenomics and culture.</title>
        <authorList>
            <person name="Gilroy R."/>
            <person name="Ravi A."/>
            <person name="Getino M."/>
            <person name="Pursley I."/>
            <person name="Horton D.L."/>
            <person name="Alikhan N.F."/>
            <person name="Baker D."/>
            <person name="Gharbi K."/>
            <person name="Hall N."/>
            <person name="Watson M."/>
            <person name="Adriaenssens E.M."/>
            <person name="Foster-Nyarko E."/>
            <person name="Jarju S."/>
            <person name="Secka A."/>
            <person name="Antonio M."/>
            <person name="Oren A."/>
            <person name="Chaudhuri R.R."/>
            <person name="La Ragione R."/>
            <person name="Hildebrand F."/>
            <person name="Pallen M.J."/>
        </authorList>
    </citation>
    <scope>NUCLEOTIDE SEQUENCE</scope>
    <source>
        <strain evidence="2">15467</strain>
    </source>
</reference>
<keyword evidence="1" id="KW-0732">Signal</keyword>
<dbReference type="PROSITE" id="PS51257">
    <property type="entry name" value="PROKAR_LIPOPROTEIN"/>
    <property type="match status" value="1"/>
</dbReference>